<organism evidence="1 2">
    <name type="scientific">Candidatus Collierbacteria bacterium GW2011_GWB2_44_22</name>
    <dbReference type="NCBI Taxonomy" id="1618387"/>
    <lineage>
        <taxon>Bacteria</taxon>
        <taxon>Candidatus Collieribacteriota</taxon>
    </lineage>
</organism>
<dbReference type="Proteomes" id="UP000034006">
    <property type="component" value="Unassembled WGS sequence"/>
</dbReference>
<dbReference type="STRING" id="1618387.UW44_C0007G0019"/>
<accession>A0A0G1KVB3</accession>
<evidence type="ECO:0000313" key="2">
    <source>
        <dbReference type="Proteomes" id="UP000034006"/>
    </source>
</evidence>
<sequence>MAKFVLSQDNKTQLVDRIKKALGRPNPTVAVEREYFLGITPKKEITQDKIKGITANDKGIIITLQKAGQLVIQFSEHQDDHAFTLYPKMIRFFANQGTYKLTVK</sequence>
<evidence type="ECO:0000313" key="1">
    <source>
        <dbReference type="EMBL" id="KKT51844.1"/>
    </source>
</evidence>
<reference evidence="1 2" key="1">
    <citation type="journal article" date="2015" name="Nature">
        <title>rRNA introns, odd ribosomes, and small enigmatic genomes across a large radiation of phyla.</title>
        <authorList>
            <person name="Brown C.T."/>
            <person name="Hug L.A."/>
            <person name="Thomas B.C."/>
            <person name="Sharon I."/>
            <person name="Castelle C.J."/>
            <person name="Singh A."/>
            <person name="Wilkins M.J."/>
            <person name="Williams K.H."/>
            <person name="Banfield J.F."/>
        </authorList>
    </citation>
    <scope>NUCLEOTIDE SEQUENCE [LARGE SCALE GENOMIC DNA]</scope>
</reference>
<proteinExistence type="predicted"/>
<name>A0A0G1KVB3_9BACT</name>
<gene>
    <name evidence="1" type="ORF">UW44_C0007G0019</name>
</gene>
<protein>
    <submittedName>
        <fullName evidence="1">Uncharacterized protein</fullName>
    </submittedName>
</protein>
<comment type="caution">
    <text evidence="1">The sequence shown here is derived from an EMBL/GenBank/DDBJ whole genome shotgun (WGS) entry which is preliminary data.</text>
</comment>
<dbReference type="EMBL" id="LCIH01000007">
    <property type="protein sequence ID" value="KKT51844.1"/>
    <property type="molecule type" value="Genomic_DNA"/>
</dbReference>
<dbReference type="AlphaFoldDB" id="A0A0G1KVB3"/>